<name>W1NDW7_AMBTC</name>
<dbReference type="GO" id="GO:0030246">
    <property type="term" value="F:carbohydrate binding"/>
    <property type="evidence" value="ECO:0007669"/>
    <property type="project" value="InterPro"/>
</dbReference>
<accession>W1NDW7</accession>
<dbReference type="STRING" id="13333.W1NDW7"/>
<evidence type="ECO:0000313" key="2">
    <source>
        <dbReference type="Proteomes" id="UP000017836"/>
    </source>
</evidence>
<dbReference type="OMA" id="FRMIRIG"/>
<protein>
    <submittedName>
        <fullName evidence="1">Uncharacterized protein</fullName>
    </submittedName>
</protein>
<reference evidence="2" key="1">
    <citation type="journal article" date="2013" name="Science">
        <title>The Amborella genome and the evolution of flowering plants.</title>
        <authorList>
            <consortium name="Amborella Genome Project"/>
        </authorList>
    </citation>
    <scope>NUCLEOTIDE SEQUENCE [LARGE SCALE GENOMIC DNA]</scope>
</reference>
<dbReference type="AlphaFoldDB" id="W1NDW7"/>
<dbReference type="OrthoDB" id="1915244at2759"/>
<proteinExistence type="predicted"/>
<dbReference type="PANTHER" id="PTHR11122:SF18">
    <property type="entry name" value="PHOTOSYNTHETIC NDH SUBUNIT OF SUBCOMPLEX B 2, CHLOROPLASTIC"/>
    <property type="match status" value="1"/>
</dbReference>
<dbReference type="KEGG" id="atr:18421450"/>
<dbReference type="Gramene" id="ERM93548">
    <property type="protein sequence ID" value="ERM93548"/>
    <property type="gene ID" value="AMTR_s00004p00079630"/>
</dbReference>
<dbReference type="Gene3D" id="2.70.98.10">
    <property type="match status" value="1"/>
</dbReference>
<dbReference type="SUPFAM" id="SSF74650">
    <property type="entry name" value="Galactose mutarotase-like"/>
    <property type="match status" value="1"/>
</dbReference>
<sequence length="344" mass="37517">MASSTSSPLLSSSPSVQILDQKFGRKGVKFSEFGGVPAVDLTVRNGSSLKLQLSDGLVTSYKPKVYWKDEAFEELLYTVSEGNEVKKGGIGMGLDVLSLDGEPWCPSGWEVKDVDSDSIDAVQVELSCSNGDGTLEVTYIVTLFPESMATAVIAKNNGSQTVKLSSGILSHLKFKGRGGSAISGLTGCSYTSHPPLASSFGIISPVEAMEPEQPGWFSSIFNGNGSTDSRKKREKGQWTVENNNFVMLRERMSRVYAAPPAERAKRVYRTPPSKYETIDQGTGLEFRMIRMGYEDIYLGCPGSLSRKYGNNYFICTGPASMLVPVELKPNEMWRGAQVIEHDNL</sequence>
<dbReference type="InterPro" id="IPR011013">
    <property type="entry name" value="Gal_mutarotase_sf_dom"/>
</dbReference>
<gene>
    <name evidence="1" type="ORF">AMTR_s00004p00079630</name>
</gene>
<dbReference type="InterPro" id="IPR014718">
    <property type="entry name" value="GH-type_carb-bd"/>
</dbReference>
<dbReference type="Proteomes" id="UP000017836">
    <property type="component" value="Unassembled WGS sequence"/>
</dbReference>
<dbReference type="EMBL" id="KI397628">
    <property type="protein sequence ID" value="ERM93548.1"/>
    <property type="molecule type" value="Genomic_DNA"/>
</dbReference>
<dbReference type="PANTHER" id="PTHR11122">
    <property type="entry name" value="APOSPORY-ASSOCIATED PROTEIN C-RELATED"/>
    <property type="match status" value="1"/>
</dbReference>
<organism evidence="1 2">
    <name type="scientific">Amborella trichopoda</name>
    <dbReference type="NCBI Taxonomy" id="13333"/>
    <lineage>
        <taxon>Eukaryota</taxon>
        <taxon>Viridiplantae</taxon>
        <taxon>Streptophyta</taxon>
        <taxon>Embryophyta</taxon>
        <taxon>Tracheophyta</taxon>
        <taxon>Spermatophyta</taxon>
        <taxon>Magnoliopsida</taxon>
        <taxon>Amborellales</taxon>
        <taxon>Amborellaceae</taxon>
        <taxon>Amborella</taxon>
    </lineage>
</organism>
<dbReference type="HOGENOM" id="CLU_048345_0_1_1"/>
<dbReference type="GO" id="GO:0047938">
    <property type="term" value="F:glucose-6-phosphate 1-epimerase activity"/>
    <property type="evidence" value="ECO:0000318"/>
    <property type="project" value="GO_Central"/>
</dbReference>
<dbReference type="GO" id="GO:0005975">
    <property type="term" value="P:carbohydrate metabolic process"/>
    <property type="evidence" value="ECO:0007669"/>
    <property type="project" value="InterPro"/>
</dbReference>
<dbReference type="GO" id="GO:0005737">
    <property type="term" value="C:cytoplasm"/>
    <property type="evidence" value="ECO:0000318"/>
    <property type="project" value="GO_Central"/>
</dbReference>
<keyword evidence="2" id="KW-1185">Reference proteome</keyword>
<evidence type="ECO:0000313" key="1">
    <source>
        <dbReference type="EMBL" id="ERM93548.1"/>
    </source>
</evidence>
<dbReference type="eggNOG" id="ENOG502QWGY">
    <property type="taxonomic scope" value="Eukaryota"/>
</dbReference>